<dbReference type="InterPro" id="IPR000868">
    <property type="entry name" value="Isochorismatase-like_dom"/>
</dbReference>
<evidence type="ECO:0000259" key="7">
    <source>
        <dbReference type="Pfam" id="PF00857"/>
    </source>
</evidence>
<protein>
    <recommendedName>
        <fullName evidence="7">Isochorismatase-like domain-containing protein</fullName>
    </recommendedName>
</protein>
<name>A0A3D8SFM8_9HELO</name>
<keyword evidence="3" id="KW-0963">Cytoplasm</keyword>
<keyword evidence="9" id="KW-1185">Reference proteome</keyword>
<dbReference type="SUPFAM" id="SSF53182">
    <property type="entry name" value="Pyrrolidone carboxyl peptidase (pyroglutamate aminopeptidase)"/>
    <property type="match status" value="1"/>
</dbReference>
<sequence>MGSTDTPISTQDDEITVFVTGFGPFRAQFPINPAWEIAKSLPPFLPPAKDPLTNAVSMVVESPPVRILVHPEPVRVSYDVVRDTVPSFWEQGAGGKRIDYMVHIGMATGRVCYSVERRGHRDGYDMQDVDGRLLKDDERRAKEGDGWVWAGMPKEILSDVNVDDVWRRWRTALPDVDVRPSEDAGHYLCDFIYYCSLAYLTKKDEDKRVVFLHVPVQADPDSVKRGTEVAIELIRAMVHSGRMKKMDLSQTLSEDLRRAGGDPNGQADWLAGRQNISIPLRHSSIPTTSHLLPILSYKENNKLTAQNFISTSLKKPQLQHFSSRTSSTTATMADSLSTHPSAQNYVGSGFNNPMGWGSRPALCIIDVCTAYWTPGSPLDISSNPAGAASPASMRRLLAAARAASVPVIWTQVKYTSPTMADAGLFYNKAKALSVWQEGDTRGLDACLEGLEPKEGEEIVVKKYASAFFGTDMATRLQVLGVDTLVICGVSTSGCVRATTLDAMQSGFRPMVVGEACGDRTEEVQRSNLFDLNAKYADVVTEAEAIEKLKAGW</sequence>
<feature type="domain" description="Isochorismatase-like" evidence="7">
    <location>
        <begin position="361"/>
        <end position="542"/>
    </location>
</feature>
<dbReference type="PANTHER" id="PTHR23402:SF1">
    <property type="entry name" value="PYROGLUTAMYL-PEPTIDASE I"/>
    <property type="match status" value="1"/>
</dbReference>
<dbReference type="AlphaFoldDB" id="A0A3D8SFM8"/>
<evidence type="ECO:0000313" key="9">
    <source>
        <dbReference type="Proteomes" id="UP000256645"/>
    </source>
</evidence>
<dbReference type="Gene3D" id="3.40.630.20">
    <property type="entry name" value="Peptidase C15, pyroglutamyl peptidase I-like"/>
    <property type="match status" value="1"/>
</dbReference>
<dbReference type="Pfam" id="PF01470">
    <property type="entry name" value="Peptidase_C15"/>
    <property type="match status" value="1"/>
</dbReference>
<comment type="caution">
    <text evidence="8">The sequence shown here is derived from an EMBL/GenBank/DDBJ whole genome shotgun (WGS) entry which is preliminary data.</text>
</comment>
<dbReference type="SUPFAM" id="SSF52499">
    <property type="entry name" value="Isochorismatase-like hydrolases"/>
    <property type="match status" value="1"/>
</dbReference>
<dbReference type="Gene3D" id="3.40.50.850">
    <property type="entry name" value="Isochorismatase-like"/>
    <property type="match status" value="1"/>
</dbReference>
<keyword evidence="5" id="KW-0378">Hydrolase</keyword>
<dbReference type="EMBL" id="PDLM01000002">
    <property type="protein sequence ID" value="RDW85139.1"/>
    <property type="molecule type" value="Genomic_DNA"/>
</dbReference>
<dbReference type="GO" id="GO:0006508">
    <property type="term" value="P:proteolysis"/>
    <property type="evidence" value="ECO:0007669"/>
    <property type="project" value="UniProtKB-KW"/>
</dbReference>
<dbReference type="Proteomes" id="UP000256645">
    <property type="component" value="Unassembled WGS sequence"/>
</dbReference>
<evidence type="ECO:0000256" key="2">
    <source>
        <dbReference type="ARBA" id="ARBA00006641"/>
    </source>
</evidence>
<evidence type="ECO:0000256" key="3">
    <source>
        <dbReference type="ARBA" id="ARBA00022490"/>
    </source>
</evidence>
<dbReference type="OrthoDB" id="407146at2759"/>
<evidence type="ECO:0000256" key="6">
    <source>
        <dbReference type="ARBA" id="ARBA00022807"/>
    </source>
</evidence>
<dbReference type="InterPro" id="IPR036380">
    <property type="entry name" value="Isochorismatase-like_sf"/>
</dbReference>
<comment type="similarity">
    <text evidence="2">Belongs to the peptidase C15 family.</text>
</comment>
<keyword evidence="6" id="KW-0788">Thiol protease</keyword>
<dbReference type="GO" id="GO:0016920">
    <property type="term" value="F:pyroglutamyl-peptidase activity"/>
    <property type="evidence" value="ECO:0007669"/>
    <property type="project" value="InterPro"/>
</dbReference>
<keyword evidence="4" id="KW-0645">Protease</keyword>
<dbReference type="InterPro" id="IPR036440">
    <property type="entry name" value="Peptidase_C15-like_sf"/>
</dbReference>
<accession>A0A3D8SFM8</accession>
<comment type="similarity">
    <text evidence="1">Belongs to the isochorismatase family.</text>
</comment>
<evidence type="ECO:0000256" key="4">
    <source>
        <dbReference type="ARBA" id="ARBA00022670"/>
    </source>
</evidence>
<dbReference type="PANTHER" id="PTHR23402">
    <property type="entry name" value="PROTEASE FAMILY C15 PYROGLUTAMYL-PEPTIDASE I-RELATED"/>
    <property type="match status" value="1"/>
</dbReference>
<proteinExistence type="inferred from homology"/>
<dbReference type="Pfam" id="PF00857">
    <property type="entry name" value="Isochorismatase"/>
    <property type="match status" value="1"/>
</dbReference>
<gene>
    <name evidence="8" type="ORF">BP6252_02729</name>
</gene>
<reference evidence="8 9" key="1">
    <citation type="journal article" date="2018" name="IMA Fungus">
        <title>IMA Genome-F 9: Draft genome sequence of Annulohypoxylon stygium, Aspergillus mulundensis, Berkeleyomyces basicola (syn. Thielaviopsis basicola), Ceratocystis smalleyi, two Cercospora beticola strains, Coleophoma cylindrospora, Fusarium fracticaudum, Phialophora cf. hyalina, and Morchella septimelata.</title>
        <authorList>
            <person name="Wingfield B.D."/>
            <person name="Bills G.F."/>
            <person name="Dong Y."/>
            <person name="Huang W."/>
            <person name="Nel W.J."/>
            <person name="Swalarsk-Parry B.S."/>
            <person name="Vaghefi N."/>
            <person name="Wilken P.M."/>
            <person name="An Z."/>
            <person name="de Beer Z.W."/>
            <person name="De Vos L."/>
            <person name="Chen L."/>
            <person name="Duong T.A."/>
            <person name="Gao Y."/>
            <person name="Hammerbacher A."/>
            <person name="Kikkert J.R."/>
            <person name="Li Y."/>
            <person name="Li H."/>
            <person name="Li K."/>
            <person name="Li Q."/>
            <person name="Liu X."/>
            <person name="Ma X."/>
            <person name="Naidoo K."/>
            <person name="Pethybridge S.J."/>
            <person name="Sun J."/>
            <person name="Steenkamp E.T."/>
            <person name="van der Nest M.A."/>
            <person name="van Wyk S."/>
            <person name="Wingfield M.J."/>
            <person name="Xiong C."/>
            <person name="Yue Q."/>
            <person name="Zhang X."/>
        </authorList>
    </citation>
    <scope>NUCLEOTIDE SEQUENCE [LARGE SCALE GENOMIC DNA]</scope>
    <source>
        <strain evidence="8 9">BP6252</strain>
    </source>
</reference>
<evidence type="ECO:0000313" key="8">
    <source>
        <dbReference type="EMBL" id="RDW85139.1"/>
    </source>
</evidence>
<dbReference type="CDD" id="cd00501">
    <property type="entry name" value="Peptidase_C15"/>
    <property type="match status" value="1"/>
</dbReference>
<evidence type="ECO:0000256" key="1">
    <source>
        <dbReference type="ARBA" id="ARBA00006336"/>
    </source>
</evidence>
<dbReference type="InterPro" id="IPR016125">
    <property type="entry name" value="Peptidase_C15-like"/>
</dbReference>
<evidence type="ECO:0000256" key="5">
    <source>
        <dbReference type="ARBA" id="ARBA00022801"/>
    </source>
</evidence>
<dbReference type="GO" id="GO:0005829">
    <property type="term" value="C:cytosol"/>
    <property type="evidence" value="ECO:0007669"/>
    <property type="project" value="InterPro"/>
</dbReference>
<dbReference type="STRING" id="1849047.A0A3D8SFM8"/>
<dbReference type="InterPro" id="IPR000816">
    <property type="entry name" value="Peptidase_C15"/>
</dbReference>
<organism evidence="8 9">
    <name type="scientific">Coleophoma cylindrospora</name>
    <dbReference type="NCBI Taxonomy" id="1849047"/>
    <lineage>
        <taxon>Eukaryota</taxon>
        <taxon>Fungi</taxon>
        <taxon>Dikarya</taxon>
        <taxon>Ascomycota</taxon>
        <taxon>Pezizomycotina</taxon>
        <taxon>Leotiomycetes</taxon>
        <taxon>Helotiales</taxon>
        <taxon>Dermateaceae</taxon>
        <taxon>Coleophoma</taxon>
    </lineage>
</organism>